<dbReference type="AlphaFoldDB" id="A0A1Q5UIA5"/>
<organism evidence="15 16">
    <name type="scientific">Penicillium subrubescens</name>
    <dbReference type="NCBI Taxonomy" id="1316194"/>
    <lineage>
        <taxon>Eukaryota</taxon>
        <taxon>Fungi</taxon>
        <taxon>Dikarya</taxon>
        <taxon>Ascomycota</taxon>
        <taxon>Pezizomycotina</taxon>
        <taxon>Eurotiomycetes</taxon>
        <taxon>Eurotiomycetidae</taxon>
        <taxon>Eurotiales</taxon>
        <taxon>Aspergillaceae</taxon>
        <taxon>Penicillium</taxon>
    </lineage>
</organism>
<evidence type="ECO:0000256" key="12">
    <source>
        <dbReference type="RuleBase" id="RU361186"/>
    </source>
</evidence>
<dbReference type="InterPro" id="IPR016288">
    <property type="entry name" value="Beta_cellobiohydrolase"/>
</dbReference>
<keyword evidence="16" id="KW-1185">Reference proteome</keyword>
<protein>
    <recommendedName>
        <fullName evidence="12">Glucanase</fullName>
        <ecNumber evidence="12">3.2.1.-</ecNumber>
    </recommendedName>
</protein>
<evidence type="ECO:0000256" key="8">
    <source>
        <dbReference type="ARBA" id="ARBA00023295"/>
    </source>
</evidence>
<dbReference type="GO" id="GO:0016162">
    <property type="term" value="F:cellulose 1,4-beta-cellobiosidase activity"/>
    <property type="evidence" value="ECO:0007669"/>
    <property type="project" value="UniProtKB-EC"/>
</dbReference>
<dbReference type="PROSITE" id="PS51164">
    <property type="entry name" value="CBM1_2"/>
    <property type="match status" value="1"/>
</dbReference>
<evidence type="ECO:0000256" key="4">
    <source>
        <dbReference type="ARBA" id="ARBA00022801"/>
    </source>
</evidence>
<feature type="signal peptide" evidence="12">
    <location>
        <begin position="1"/>
        <end position="18"/>
    </location>
</feature>
<evidence type="ECO:0000256" key="6">
    <source>
        <dbReference type="ARBA" id="ARBA00023157"/>
    </source>
</evidence>
<evidence type="ECO:0000256" key="10">
    <source>
        <dbReference type="PROSITE-ProRule" id="PRU10056"/>
    </source>
</evidence>
<name>A0A1Q5UIA5_9EURO</name>
<dbReference type="PROSITE" id="PS00655">
    <property type="entry name" value="GLYCOSYL_HYDROL_F6_1"/>
    <property type="match status" value="1"/>
</dbReference>
<feature type="region of interest" description="Disordered" evidence="13">
    <location>
        <begin position="694"/>
        <end position="721"/>
    </location>
</feature>
<evidence type="ECO:0000313" key="16">
    <source>
        <dbReference type="Proteomes" id="UP000186955"/>
    </source>
</evidence>
<evidence type="ECO:0000256" key="1">
    <source>
        <dbReference type="ARBA" id="ARBA00001641"/>
    </source>
</evidence>
<dbReference type="Pfam" id="PF00734">
    <property type="entry name" value="CBM_1"/>
    <property type="match status" value="1"/>
</dbReference>
<dbReference type="EMBL" id="MNBE01000245">
    <property type="protein sequence ID" value="OKP12169.1"/>
    <property type="molecule type" value="Genomic_DNA"/>
</dbReference>
<evidence type="ECO:0000256" key="3">
    <source>
        <dbReference type="ARBA" id="ARBA00022729"/>
    </source>
</evidence>
<dbReference type="Pfam" id="PF01341">
    <property type="entry name" value="Glyco_hydro_6"/>
    <property type="match status" value="1"/>
</dbReference>
<dbReference type="FunFam" id="3.20.20.40:FF:000001">
    <property type="entry name" value="Glucanase"/>
    <property type="match status" value="1"/>
</dbReference>
<proteinExistence type="inferred from homology"/>
<dbReference type="PRINTS" id="PR00733">
    <property type="entry name" value="GLHYDRLASE6"/>
</dbReference>
<reference evidence="15 16" key="1">
    <citation type="submission" date="2016-10" db="EMBL/GenBank/DDBJ databases">
        <title>Genome sequence of the ascomycete fungus Penicillium subrubescens.</title>
        <authorList>
            <person name="De Vries R.P."/>
            <person name="Peng M."/>
            <person name="Dilokpimol A."/>
            <person name="Hilden K."/>
            <person name="Makela M.R."/>
            <person name="Grigoriev I."/>
            <person name="Riley R."/>
            <person name="Granchi Z."/>
        </authorList>
    </citation>
    <scope>NUCLEOTIDE SEQUENCE [LARGE SCALE GENOMIC DNA]</scope>
    <source>
        <strain evidence="15 16">CBS 132785</strain>
    </source>
</reference>
<dbReference type="Proteomes" id="UP000186955">
    <property type="component" value="Unassembled WGS sequence"/>
</dbReference>
<keyword evidence="7 12" id="KW-0119">Carbohydrate metabolism</keyword>
<dbReference type="STRING" id="1316194.A0A1Q5UIA5"/>
<comment type="similarity">
    <text evidence="2">Belongs to the glycosyl hydrolase 6 (cellulase B) family.</text>
</comment>
<feature type="active site" description="Proton donor" evidence="11">
    <location>
        <position position="238"/>
    </location>
</feature>
<dbReference type="InterPro" id="IPR036434">
    <property type="entry name" value="Beta_cellobiohydrolase_sf"/>
</dbReference>
<keyword evidence="9 12" id="KW-0624">Polysaccharide degradation</keyword>
<keyword evidence="6" id="KW-1015">Disulfide bond</keyword>
<feature type="domain" description="CBM1" evidence="14">
    <location>
        <begin position="18"/>
        <end position="54"/>
    </location>
</feature>
<dbReference type="GO" id="GO:0030245">
    <property type="term" value="P:cellulose catabolic process"/>
    <property type="evidence" value="ECO:0007669"/>
    <property type="project" value="UniProtKB-KW"/>
</dbReference>
<dbReference type="PANTHER" id="PTHR34876:SF4">
    <property type="entry name" value="1,4-BETA-D-GLUCAN CELLOBIOHYDROLASE C-RELATED"/>
    <property type="match status" value="1"/>
</dbReference>
<comment type="catalytic activity">
    <reaction evidence="1">
        <text>Hydrolysis of (1-&gt;4)-beta-D-glucosidic linkages in cellulose and cellotetraose, releasing cellobiose from the non-reducing ends of the chains.</text>
        <dbReference type="EC" id="3.2.1.91"/>
    </reaction>
</comment>
<evidence type="ECO:0000256" key="13">
    <source>
        <dbReference type="SAM" id="MobiDB-lite"/>
    </source>
</evidence>
<gene>
    <name evidence="15" type="ORF">PENSUB_2329</name>
</gene>
<dbReference type="InterPro" id="IPR000254">
    <property type="entry name" value="CBD"/>
</dbReference>
<evidence type="ECO:0000256" key="11">
    <source>
        <dbReference type="PROSITE-ProRule" id="PRU10057"/>
    </source>
</evidence>
<keyword evidence="8 12" id="KW-0326">Glycosidase</keyword>
<evidence type="ECO:0000256" key="5">
    <source>
        <dbReference type="ARBA" id="ARBA00023001"/>
    </source>
</evidence>
<dbReference type="GO" id="GO:0005576">
    <property type="term" value="C:extracellular region"/>
    <property type="evidence" value="ECO:0007669"/>
    <property type="project" value="InterPro"/>
</dbReference>
<evidence type="ECO:0000256" key="9">
    <source>
        <dbReference type="ARBA" id="ARBA00023326"/>
    </source>
</evidence>
<dbReference type="SUPFAM" id="SSF57180">
    <property type="entry name" value="Cellulose-binding domain"/>
    <property type="match status" value="1"/>
</dbReference>
<evidence type="ECO:0000256" key="2">
    <source>
        <dbReference type="ARBA" id="ARBA00010533"/>
    </source>
</evidence>
<comment type="caution">
    <text evidence="15">The sequence shown here is derived from an EMBL/GenBank/DDBJ whole genome shotgun (WGS) entry which is preliminary data.</text>
</comment>
<dbReference type="Gene3D" id="3.20.20.40">
    <property type="entry name" value="1, 4-beta cellobiohydrolase"/>
    <property type="match status" value="1"/>
</dbReference>
<evidence type="ECO:0000256" key="7">
    <source>
        <dbReference type="ARBA" id="ARBA00023277"/>
    </source>
</evidence>
<dbReference type="InterPro" id="IPR001524">
    <property type="entry name" value="Glyco_hydro_6_CS"/>
</dbReference>
<keyword evidence="3 12" id="KW-0732">Signal</keyword>
<evidence type="ECO:0000313" key="15">
    <source>
        <dbReference type="EMBL" id="OKP12169.1"/>
    </source>
</evidence>
<feature type="compositionally biased region" description="Gly residues" evidence="13">
    <location>
        <begin position="710"/>
        <end position="721"/>
    </location>
</feature>
<accession>A0A1Q5UIA5</accession>
<keyword evidence="4 12" id="KW-0378">Hydrolase</keyword>
<dbReference type="PROSITE" id="PS00562">
    <property type="entry name" value="CBM1_1"/>
    <property type="match status" value="1"/>
</dbReference>
<dbReference type="GO" id="GO:0030248">
    <property type="term" value="F:cellulose binding"/>
    <property type="evidence" value="ECO:0007669"/>
    <property type="project" value="InterPro"/>
</dbReference>
<evidence type="ECO:0000259" key="14">
    <source>
        <dbReference type="PROSITE" id="PS51164"/>
    </source>
</evidence>
<dbReference type="SMART" id="SM00236">
    <property type="entry name" value="fCBD"/>
    <property type="match status" value="1"/>
</dbReference>
<sequence>MQRTSGWALLVLAHIATAQQTLWGQCGGSGYMGSTVCTASATCSTQNPYYAQCIPATAGGASTTSTTSTSKTTMVTTTATVTTKTSTGVTTTAPTTTAPTVTNSGNPFSGYQLYANPYYSSEVISLAVPSLSSSLAAKASAVAKVPSFVWLDTAAKVPTMGTYLADIEAKNKAGASPPIAGIFVVYDLPDRDCAALASNGEYSIANNGVANYKAYIDSIRAQLLKYSDVHTILVIEPDSLANLVTNMNVAKCANAHDAYLECTNYALVQLNLPNVSMYLDAGHAGWLGWSANLGPAATLFANVYKNASSPAAVRGLATNVANYNAWSISTCPSYTQGDSNCDEKRYVNAIAPLLSAAGFNAHFITDTSRNGVQPTKQQAWGDWCNVIGTGFGVRATTNTGDALEDAFVWVKPGGECDGTSDTSSARYDAHCGYSDALQPAPEAGTWFQVSLAHARRPSNNLKGQVVSYMRLSKLRYGFISTFEPTVFIKRDQNYAFHLSMPTSKDASTTSPRECFAGFAFIAAHNPNNEEKVGIDLRLPPSAYRSRVGDSTKSLINIRGLTEDTIIFGDNGVATGFVTCTTRLSTSTLRRQGNAVYEVQSGHFRYVAKCWSRNHEMRYAASVIRGFWDTDRRFAKNSLQYTNGSTSFERTNPGFSFGFGEQLFVLWKSLPDICREIPHLQRVLKGDPNPTIPLYSPSGSWQAQRDVRSGDAGGDFGGLSGS</sequence>
<dbReference type="EC" id="3.2.1.-" evidence="12"/>
<dbReference type="PROSITE" id="PS00656">
    <property type="entry name" value="GLYCOSYL_HYDROL_F6_2"/>
    <property type="match status" value="1"/>
</dbReference>
<dbReference type="InterPro" id="IPR035971">
    <property type="entry name" value="CBD_sf"/>
</dbReference>
<comment type="similarity">
    <text evidence="12">Belongs to the glycosyl hydrolase family 6.</text>
</comment>
<feature type="chain" id="PRO_5011818299" description="Glucanase" evidence="12">
    <location>
        <begin position="19"/>
        <end position="721"/>
    </location>
</feature>
<keyword evidence="5 12" id="KW-0136">Cellulose degradation</keyword>
<dbReference type="PANTHER" id="PTHR34876">
    <property type="match status" value="1"/>
</dbReference>
<dbReference type="SUPFAM" id="SSF51989">
    <property type="entry name" value="Glycosyl hydrolases family 6, cellulases"/>
    <property type="match status" value="1"/>
</dbReference>
<feature type="active site" evidence="10">
    <location>
        <position position="192"/>
    </location>
</feature>